<dbReference type="InterPro" id="IPR013761">
    <property type="entry name" value="SAM/pointed_sf"/>
</dbReference>
<proteinExistence type="predicted"/>
<feature type="compositionally biased region" description="Pro residues" evidence="1">
    <location>
        <begin position="145"/>
        <end position="200"/>
    </location>
</feature>
<feature type="region of interest" description="Disordered" evidence="1">
    <location>
        <begin position="134"/>
        <end position="203"/>
    </location>
</feature>
<dbReference type="EMBL" id="CAJHJT010000056">
    <property type="protein sequence ID" value="CAD7013470.1"/>
    <property type="molecule type" value="Genomic_DNA"/>
</dbReference>
<organism evidence="2 3">
    <name type="scientific">Ceratitis capitata</name>
    <name type="common">Mediterranean fruit fly</name>
    <name type="synonym">Tephritis capitata</name>
    <dbReference type="NCBI Taxonomy" id="7213"/>
    <lineage>
        <taxon>Eukaryota</taxon>
        <taxon>Metazoa</taxon>
        <taxon>Ecdysozoa</taxon>
        <taxon>Arthropoda</taxon>
        <taxon>Hexapoda</taxon>
        <taxon>Insecta</taxon>
        <taxon>Pterygota</taxon>
        <taxon>Neoptera</taxon>
        <taxon>Endopterygota</taxon>
        <taxon>Diptera</taxon>
        <taxon>Brachycera</taxon>
        <taxon>Muscomorpha</taxon>
        <taxon>Tephritoidea</taxon>
        <taxon>Tephritidae</taxon>
        <taxon>Ceratitis</taxon>
        <taxon>Ceratitis</taxon>
    </lineage>
</organism>
<dbReference type="Gene3D" id="1.10.150.50">
    <property type="entry name" value="Transcription Factor, Ets-1"/>
    <property type="match status" value="1"/>
</dbReference>
<reference evidence="2" key="1">
    <citation type="submission" date="2020-11" db="EMBL/GenBank/DDBJ databases">
        <authorList>
            <person name="Whitehead M."/>
        </authorList>
    </citation>
    <scope>NUCLEOTIDE SEQUENCE</scope>
    <source>
        <strain evidence="2">EGII</strain>
    </source>
</reference>
<keyword evidence="3" id="KW-1185">Reference proteome</keyword>
<dbReference type="AlphaFoldDB" id="A0A811VDU7"/>
<name>A0A811VDU7_CERCA</name>
<dbReference type="KEGG" id="ccat:101462479"/>
<evidence type="ECO:0000256" key="1">
    <source>
        <dbReference type="SAM" id="MobiDB-lite"/>
    </source>
</evidence>
<protein>
    <submittedName>
        <fullName evidence="2">(Mediterranean fruit fly) hypothetical protein</fullName>
    </submittedName>
</protein>
<evidence type="ECO:0000313" key="3">
    <source>
        <dbReference type="Proteomes" id="UP000606786"/>
    </source>
</evidence>
<comment type="caution">
    <text evidence="2">The sequence shown here is derived from an EMBL/GenBank/DDBJ whole genome shotgun (WGS) entry which is preliminary data.</text>
</comment>
<accession>A0A811VDU7</accession>
<sequence length="465" mass="51814">MSELSSLKALLTSWGLPELFAQFQDESIDIEELKMMKSQHITEFLRSHKLGTRIRFEYHFERWRRDQNKPLTDPVMPNCTHTHYACSTPSHTTDLLRPEARESTVASNKNLQTRATNTAAVSYVSVATNTTAELTFKAPRLDKTPTPPPPPPPPPPLSIQLPPQPPPAPLPTISPKLSPPKVLPSAPLPPLSKPSSPTPLPAIKNSLREMPRRSVRQVSSSVLEVSGMVEIPKAFLLSPTTTTSTTTATTTTATAMTAPTITTPAVTTTSTSNGRRFSVPFTDDPDDEHLDNGPILHIINSSGAKGQSLLDYYAQHKKFTNTQRSLLIQLIVNFFDMHEYHLSLKLSHNLEEQILRLFPSEKLHYYRTEKRGKIYVKFCNMKRYKRDRPAAKRRCLDAEDGAVENGGGADGEAADGGMVMEPEVGIECDDDEDDNVDFISWQQLMQQPEGEVQVKTEMLGESDYQ</sequence>
<gene>
    <name evidence="2" type="ORF">CCAP1982_LOCUS21533</name>
</gene>
<dbReference type="SUPFAM" id="SSF101447">
    <property type="entry name" value="Formin homology 2 domain (FH2 domain)"/>
    <property type="match status" value="1"/>
</dbReference>
<dbReference type="Pfam" id="PF15992">
    <property type="entry name" value="DUF4769"/>
    <property type="match status" value="2"/>
</dbReference>
<dbReference type="PRINTS" id="PR01217">
    <property type="entry name" value="PRICHEXTENSN"/>
</dbReference>
<evidence type="ECO:0000313" key="2">
    <source>
        <dbReference type="EMBL" id="CAD7013470.1"/>
    </source>
</evidence>
<dbReference type="Proteomes" id="UP000606786">
    <property type="component" value="Unassembled WGS sequence"/>
</dbReference>
<dbReference type="InterPro" id="IPR031934">
    <property type="entry name" value="DUF4769"/>
</dbReference>
<dbReference type="OrthoDB" id="3598281at2759"/>